<evidence type="ECO:0000256" key="1">
    <source>
        <dbReference type="RuleBase" id="RU004508"/>
    </source>
</evidence>
<dbReference type="InterPro" id="IPR015421">
    <property type="entry name" value="PyrdxlP-dep_Trfase_major"/>
</dbReference>
<dbReference type="CDD" id="cd00616">
    <property type="entry name" value="AHBA_syn"/>
    <property type="match status" value="1"/>
</dbReference>
<dbReference type="Gene3D" id="3.40.640.10">
    <property type="entry name" value="Type I PLP-dependent aspartate aminotransferase-like (Major domain)"/>
    <property type="match status" value="1"/>
</dbReference>
<dbReference type="Gene3D" id="3.90.1150.10">
    <property type="entry name" value="Aspartate Aminotransferase, domain 1"/>
    <property type="match status" value="1"/>
</dbReference>
<dbReference type="EC" id="2.6.1.-" evidence="2"/>
<protein>
    <submittedName>
        <fullName evidence="2">DegT/DnrJ/EryC1/StrS family aminotransferase</fullName>
        <ecNumber evidence="2">2.6.1.-</ecNumber>
    </submittedName>
</protein>
<comment type="similarity">
    <text evidence="1">Belongs to the DegT/DnrJ/EryC1 family.</text>
</comment>
<sequence>MKINFIDLQAQYQAYKEEIDREVGEVMASAQFIGGPKLQKLESDLAAYTGAAHAIGCSSGTDALLLALMALDIKAGDEVITTPFTFIATAEVIAFLGAKAVFVDIDEATYNIDAALIEDAITERTKAIIPVSLYGQCADMDAVNAIAAKHGLPVIEDACQSFGAEYKGKKSCNLSTIGCTSFFPSKPLGAYGDGGAVFTSDDALAEKIRMLLNHGQNERYKHKYIGINGRLDAIQAAVLNVKLAHFDDEVEARMRIGAAYSGKLANANVVTPAVMEERTSVYAQYSVRVKHREAVAAALNAKGIPTAVHYPMPLHLQEAFAPLGYKPGDFPVSERVSEEIMSLPMSPYLTAEQQDFIVTALEENA</sequence>
<keyword evidence="2" id="KW-0808">Transferase</keyword>
<dbReference type="InterPro" id="IPR015424">
    <property type="entry name" value="PyrdxlP-dep_Trfase"/>
</dbReference>
<dbReference type="Proteomes" id="UP001447842">
    <property type="component" value="Chromosome"/>
</dbReference>
<gene>
    <name evidence="2" type="ORF">WCY31_06970</name>
</gene>
<dbReference type="EMBL" id="CP147920">
    <property type="protein sequence ID" value="XAU13997.1"/>
    <property type="molecule type" value="Genomic_DNA"/>
</dbReference>
<dbReference type="GO" id="GO:0008483">
    <property type="term" value="F:transaminase activity"/>
    <property type="evidence" value="ECO:0007669"/>
    <property type="project" value="UniProtKB-KW"/>
</dbReference>
<dbReference type="Pfam" id="PF01041">
    <property type="entry name" value="DegT_DnrJ_EryC1"/>
    <property type="match status" value="1"/>
</dbReference>
<dbReference type="InterPro" id="IPR015422">
    <property type="entry name" value="PyrdxlP-dep_Trfase_small"/>
</dbReference>
<evidence type="ECO:0000313" key="3">
    <source>
        <dbReference type="Proteomes" id="UP001447842"/>
    </source>
</evidence>
<proteinExistence type="inferred from homology"/>
<dbReference type="SUPFAM" id="SSF53383">
    <property type="entry name" value="PLP-dependent transferases"/>
    <property type="match status" value="1"/>
</dbReference>
<dbReference type="PANTHER" id="PTHR30244:SF42">
    <property type="entry name" value="UDP-2-ACETAMIDO-2-DEOXY-3-OXO-D-GLUCURONATE AMINOTRANSFERASE"/>
    <property type="match status" value="1"/>
</dbReference>
<organism evidence="2 3">
    <name type="scientific">Sulfurimonas diazotrophicus</name>
    <dbReference type="NCBI Taxonomy" id="3131939"/>
    <lineage>
        <taxon>Bacteria</taxon>
        <taxon>Pseudomonadati</taxon>
        <taxon>Campylobacterota</taxon>
        <taxon>Epsilonproteobacteria</taxon>
        <taxon>Campylobacterales</taxon>
        <taxon>Sulfurimonadaceae</taxon>
        <taxon>Sulfurimonas</taxon>
    </lineage>
</organism>
<name>A0ABZ3H639_9BACT</name>
<dbReference type="RefSeq" id="WP_345971822.1">
    <property type="nucleotide sequence ID" value="NZ_CP147920.1"/>
</dbReference>
<evidence type="ECO:0000313" key="2">
    <source>
        <dbReference type="EMBL" id="XAU13997.1"/>
    </source>
</evidence>
<dbReference type="InterPro" id="IPR000653">
    <property type="entry name" value="DegT/StrS_aminotransferase"/>
</dbReference>
<keyword evidence="2" id="KW-0032">Aminotransferase</keyword>
<accession>A0ABZ3H639</accession>
<dbReference type="PANTHER" id="PTHR30244">
    <property type="entry name" value="TRANSAMINASE"/>
    <property type="match status" value="1"/>
</dbReference>
<dbReference type="PIRSF" id="PIRSF000390">
    <property type="entry name" value="PLP_StrS"/>
    <property type="match status" value="1"/>
</dbReference>
<keyword evidence="3" id="KW-1185">Reference proteome</keyword>
<reference evidence="2 3" key="1">
    <citation type="submission" date="2024-03" db="EMBL/GenBank/DDBJ databases">
        <title>Sulfurimonas sp. HSL3-1.</title>
        <authorList>
            <person name="Wang S."/>
        </authorList>
    </citation>
    <scope>NUCLEOTIDE SEQUENCE [LARGE SCALE GENOMIC DNA]</scope>
    <source>
        <strain evidence="2 3">HSL3-1</strain>
    </source>
</reference>
<keyword evidence="1" id="KW-0663">Pyridoxal phosphate</keyword>